<evidence type="ECO:0000313" key="2">
    <source>
        <dbReference type="Proteomes" id="UP001057402"/>
    </source>
</evidence>
<evidence type="ECO:0000313" key="1">
    <source>
        <dbReference type="EMBL" id="KAI4321164.1"/>
    </source>
</evidence>
<dbReference type="Proteomes" id="UP001057402">
    <property type="component" value="Chromosome 10"/>
</dbReference>
<reference evidence="2" key="1">
    <citation type="journal article" date="2023" name="Front. Plant Sci.">
        <title>Chromosomal-level genome assembly of Melastoma candidum provides insights into trichome evolution.</title>
        <authorList>
            <person name="Zhong Y."/>
            <person name="Wu W."/>
            <person name="Sun C."/>
            <person name="Zou P."/>
            <person name="Liu Y."/>
            <person name="Dai S."/>
            <person name="Zhou R."/>
        </authorList>
    </citation>
    <scope>NUCLEOTIDE SEQUENCE [LARGE SCALE GENOMIC DNA]</scope>
</reference>
<name>A0ACB9MA01_9MYRT</name>
<protein>
    <submittedName>
        <fullName evidence="1">Uncharacterized protein</fullName>
    </submittedName>
</protein>
<keyword evidence="2" id="KW-1185">Reference proteome</keyword>
<gene>
    <name evidence="1" type="ORF">MLD38_034581</name>
</gene>
<proteinExistence type="predicted"/>
<dbReference type="EMBL" id="CM042889">
    <property type="protein sequence ID" value="KAI4321164.1"/>
    <property type="molecule type" value="Genomic_DNA"/>
</dbReference>
<sequence length="159" mass="17423">MMMERGASKGCLPVCFTTSSPPSGAANQTWIRRRLRTGQHGRCQSAGESAICGGARMNPKACACTESRRRSMKACLLSPFRQNIRRNMSRLAIGRTGIKLAQARVERATTRSYMEKGNTATVENRILELTGGNKQQGKEEEEGKPDISDETLGKSKGEE</sequence>
<organism evidence="1 2">
    <name type="scientific">Melastoma candidum</name>
    <dbReference type="NCBI Taxonomy" id="119954"/>
    <lineage>
        <taxon>Eukaryota</taxon>
        <taxon>Viridiplantae</taxon>
        <taxon>Streptophyta</taxon>
        <taxon>Embryophyta</taxon>
        <taxon>Tracheophyta</taxon>
        <taxon>Spermatophyta</taxon>
        <taxon>Magnoliopsida</taxon>
        <taxon>eudicotyledons</taxon>
        <taxon>Gunneridae</taxon>
        <taxon>Pentapetalae</taxon>
        <taxon>rosids</taxon>
        <taxon>malvids</taxon>
        <taxon>Myrtales</taxon>
        <taxon>Melastomataceae</taxon>
        <taxon>Melastomatoideae</taxon>
        <taxon>Melastomateae</taxon>
        <taxon>Melastoma</taxon>
    </lineage>
</organism>
<comment type="caution">
    <text evidence="1">The sequence shown here is derived from an EMBL/GenBank/DDBJ whole genome shotgun (WGS) entry which is preliminary data.</text>
</comment>
<accession>A0ACB9MA01</accession>